<dbReference type="Proteomes" id="UP000191285">
    <property type="component" value="Unassembled WGS sequence"/>
</dbReference>
<evidence type="ECO:0000313" key="2">
    <source>
        <dbReference type="Proteomes" id="UP000191285"/>
    </source>
</evidence>
<name>A0A1V6T7E0_9EURO</name>
<accession>A0A1V6T7E0</accession>
<reference evidence="2" key="1">
    <citation type="journal article" date="2017" name="Nat. Microbiol.">
        <title>Global analysis of biosynthetic gene clusters reveals vast potential of secondary metabolite production in Penicillium species.</title>
        <authorList>
            <person name="Nielsen J.C."/>
            <person name="Grijseels S."/>
            <person name="Prigent S."/>
            <person name="Ji B."/>
            <person name="Dainat J."/>
            <person name="Nielsen K.F."/>
            <person name="Frisvad J.C."/>
            <person name="Workman M."/>
            <person name="Nielsen J."/>
        </authorList>
    </citation>
    <scope>NUCLEOTIDE SEQUENCE [LARGE SCALE GENOMIC DNA]</scope>
    <source>
        <strain evidence="2">IBT 24891</strain>
    </source>
</reference>
<keyword evidence="2" id="KW-1185">Reference proteome</keyword>
<gene>
    <name evidence="1" type="ORF">PENSTE_c010G08197</name>
</gene>
<sequence length="310" mass="36032">MSDSIQNEATEPLPKGVFHDDSWVRPWCSSEFPVEETHSERMRRFRQRPGLTSHGSRSNFFWYHVDRFNAWPWGFVIYRMAYTQISDQEWAAAIEKLDRYIEWLITRNAQESEPDSSSAKTLSLDQLIVEGYRNVVVDDPKLAAASIGDIRGRYHEWCKKHGFSIDSINGVVRMDFCLALDDRSVRSILASVEPGEAGKVGYVNMVDSSFDPEDEDNDEGKYYVGHFRIYLNNLFEFFLRTDDHWTRELGWGEYGMDEPGRVVFTDGSGYEYSTGTQDEDIFLISPREPWVTVREDLTTTALEKRHMIEQ</sequence>
<dbReference type="EMBL" id="MLKD01000010">
    <property type="protein sequence ID" value="OQE22267.1"/>
    <property type="molecule type" value="Genomic_DNA"/>
</dbReference>
<evidence type="ECO:0000313" key="1">
    <source>
        <dbReference type="EMBL" id="OQE22267.1"/>
    </source>
</evidence>
<comment type="caution">
    <text evidence="1">The sequence shown here is derived from an EMBL/GenBank/DDBJ whole genome shotgun (WGS) entry which is preliminary data.</text>
</comment>
<proteinExistence type="predicted"/>
<dbReference type="AlphaFoldDB" id="A0A1V6T7E0"/>
<protein>
    <submittedName>
        <fullName evidence="1">Uncharacterized protein</fullName>
    </submittedName>
</protein>
<organism evidence="1 2">
    <name type="scientific">Penicillium steckii</name>
    <dbReference type="NCBI Taxonomy" id="303698"/>
    <lineage>
        <taxon>Eukaryota</taxon>
        <taxon>Fungi</taxon>
        <taxon>Dikarya</taxon>
        <taxon>Ascomycota</taxon>
        <taxon>Pezizomycotina</taxon>
        <taxon>Eurotiomycetes</taxon>
        <taxon>Eurotiomycetidae</taxon>
        <taxon>Eurotiales</taxon>
        <taxon>Aspergillaceae</taxon>
        <taxon>Penicillium</taxon>
    </lineage>
</organism>
<dbReference type="OrthoDB" id="6499973at2759"/>
<dbReference type="STRING" id="303698.A0A1V6T7E0"/>